<proteinExistence type="predicted"/>
<organism evidence="2 3">
    <name type="scientific">Roseburia hominis</name>
    <dbReference type="NCBI Taxonomy" id="301301"/>
    <lineage>
        <taxon>Bacteria</taxon>
        <taxon>Bacillati</taxon>
        <taxon>Bacillota</taxon>
        <taxon>Clostridia</taxon>
        <taxon>Lachnospirales</taxon>
        <taxon>Lachnospiraceae</taxon>
        <taxon>Roseburia</taxon>
    </lineage>
</organism>
<dbReference type="Gene3D" id="3.40.50.2000">
    <property type="entry name" value="Glycogen Phosphorylase B"/>
    <property type="match status" value="1"/>
</dbReference>
<gene>
    <name evidence="2" type="ORF">DWX93_09660</name>
</gene>
<reference evidence="2 3" key="1">
    <citation type="submission" date="2018-08" db="EMBL/GenBank/DDBJ databases">
        <title>A genome reference for cultivated species of the human gut microbiota.</title>
        <authorList>
            <person name="Zou Y."/>
            <person name="Xue W."/>
            <person name="Luo G."/>
        </authorList>
    </citation>
    <scope>NUCLEOTIDE SEQUENCE [LARGE SCALE GENOMIC DNA]</scope>
    <source>
        <strain evidence="2 3">AF22-12AC</strain>
    </source>
</reference>
<dbReference type="SUPFAM" id="SSF53756">
    <property type="entry name" value="UDP-Glycosyltransferase/glycogen phosphorylase"/>
    <property type="match status" value="1"/>
</dbReference>
<evidence type="ECO:0000313" key="3">
    <source>
        <dbReference type="Proteomes" id="UP000266172"/>
    </source>
</evidence>
<protein>
    <submittedName>
        <fullName evidence="2">Glycosyltransferase family 1 protein</fullName>
    </submittedName>
</protein>
<dbReference type="InterPro" id="IPR055259">
    <property type="entry name" value="YkvP/CgeB_Glyco_trans-like"/>
</dbReference>
<dbReference type="Pfam" id="PF13524">
    <property type="entry name" value="Glyco_trans_1_2"/>
    <property type="match status" value="1"/>
</dbReference>
<dbReference type="AlphaFoldDB" id="A0A395V655"/>
<dbReference type="EMBL" id="QRVL01000007">
    <property type="protein sequence ID" value="RGS40376.1"/>
    <property type="molecule type" value="Genomic_DNA"/>
</dbReference>
<evidence type="ECO:0000313" key="2">
    <source>
        <dbReference type="EMBL" id="RGS40376.1"/>
    </source>
</evidence>
<evidence type="ECO:0000259" key="1">
    <source>
        <dbReference type="Pfam" id="PF13524"/>
    </source>
</evidence>
<sequence>MRRQFMKRILVIRGISAYDVLGRAADEICEGFRKCGYQVDMIGATDPGADDRFIECLEHRDQYAFYFSIQAILWNLESENLPELAEMKRVGWIVDDPVYHQKRIWGSLGTNARLLMVRDSHAAQLREEFSKFERVETLYHGGFLPEGRVPYHKKDIALFFPGTYKPLRDSESRIDAIPGVFGTIAKQVMPRIVGEHLASSWTEEVRNYLREIGFEYSEDEFFAMQKVLEPLDQYQRDYMRQSIIETLLTNGLKVAVVGAGWDAYDGAGRENLEILSSEGVDITEVIKLMQRSRIVINNTNILDGMHERIFTAMLAGAVCVTNEYTLLSKLLVPEKEIVTFPLNRLEELPLQIKDLLEHEERAAEIAEAGYQKALAHHTWQHRGEQIVKWMEDGGDFQYE</sequence>
<accession>A0A395V655</accession>
<dbReference type="Proteomes" id="UP000266172">
    <property type="component" value="Unassembled WGS sequence"/>
</dbReference>
<name>A0A395V655_9FIRM</name>
<comment type="caution">
    <text evidence="2">The sequence shown here is derived from an EMBL/GenBank/DDBJ whole genome shotgun (WGS) entry which is preliminary data.</text>
</comment>
<feature type="domain" description="Spore protein YkvP/CgeB glycosyl transferase-like" evidence="1">
    <location>
        <begin position="241"/>
        <end position="387"/>
    </location>
</feature>
<keyword evidence="2" id="KW-0808">Transferase</keyword>
<dbReference type="GO" id="GO:0016740">
    <property type="term" value="F:transferase activity"/>
    <property type="evidence" value="ECO:0007669"/>
    <property type="project" value="UniProtKB-KW"/>
</dbReference>